<name>A0AAV5B667_9ACTN</name>
<gene>
    <name evidence="2" type="ORF">ATOP_18920</name>
</gene>
<dbReference type="SUPFAM" id="SSF143120">
    <property type="entry name" value="YefM-like"/>
    <property type="match status" value="1"/>
</dbReference>
<sequence>MRTMATIENGAPVATSTSLEDRIPVRNGELLFSKDQIVTATDATRNFKRVREQAKNRPQFIQGRTGEIEVAVLDFSMLQDLMAQIEELRMERFYDECAQRLEDVDAGRDQAVPIEDVLGRDWEQTLTMAGGALTDEDLFE</sequence>
<evidence type="ECO:0000256" key="1">
    <source>
        <dbReference type="ARBA" id="ARBA00009981"/>
    </source>
</evidence>
<dbReference type="AlphaFoldDB" id="A0AAV5B667"/>
<accession>A0AAV5B667</accession>
<dbReference type="Proteomes" id="UP001055025">
    <property type="component" value="Unassembled WGS sequence"/>
</dbReference>
<comment type="caution">
    <text evidence="2">The sequence shown here is derived from an EMBL/GenBank/DDBJ whole genome shotgun (WGS) entry which is preliminary data.</text>
</comment>
<evidence type="ECO:0000313" key="2">
    <source>
        <dbReference type="EMBL" id="GJM56237.1"/>
    </source>
</evidence>
<keyword evidence="3" id="KW-1185">Reference proteome</keyword>
<organism evidence="2 3">
    <name type="scientific">Granulimonas faecalis</name>
    <dbReference type="NCBI Taxonomy" id="2894155"/>
    <lineage>
        <taxon>Bacteria</taxon>
        <taxon>Bacillati</taxon>
        <taxon>Actinomycetota</taxon>
        <taxon>Coriobacteriia</taxon>
        <taxon>Coriobacteriales</taxon>
        <taxon>Kribbibacteriaceae</taxon>
        <taxon>Granulimonas</taxon>
    </lineage>
</organism>
<comment type="similarity">
    <text evidence="1">Belongs to the phD/YefM antitoxin family.</text>
</comment>
<reference evidence="2" key="1">
    <citation type="journal article" date="2022" name="Int. J. Syst. Evol. Microbiol.">
        <title>Granulimonas faecalis gen. nov., sp. nov., and Leptogranulimonas caecicola gen. nov., sp. nov., novel lactate-producing Atopobiaceae bacteria isolated from mouse intestines, and an emended description of the family Atopobiaceae.</title>
        <authorList>
            <person name="Morinaga K."/>
            <person name="Kusada H."/>
            <person name="Sakamoto S."/>
            <person name="Murakami T."/>
            <person name="Toyoda A."/>
            <person name="Mori H."/>
            <person name="Meng X.Y."/>
            <person name="Takashino M."/>
            <person name="Murotomi K."/>
            <person name="Tamaki H."/>
        </authorList>
    </citation>
    <scope>NUCLEOTIDE SEQUENCE</scope>
    <source>
        <strain evidence="2">OPF53</strain>
    </source>
</reference>
<proteinExistence type="inferred from homology"/>
<dbReference type="InterPro" id="IPR036165">
    <property type="entry name" value="YefM-like_sf"/>
</dbReference>
<protein>
    <submittedName>
        <fullName evidence="2">Uncharacterized protein</fullName>
    </submittedName>
</protein>
<evidence type="ECO:0000313" key="3">
    <source>
        <dbReference type="Proteomes" id="UP001055025"/>
    </source>
</evidence>
<dbReference type="EMBL" id="BQKC01000002">
    <property type="protein sequence ID" value="GJM56237.1"/>
    <property type="molecule type" value="Genomic_DNA"/>
</dbReference>